<reference evidence="5 6" key="1">
    <citation type="submission" date="2017-02" db="EMBL/GenBank/DDBJ databases">
        <title>Genomes of Trichoderma spp. with biocontrol activity.</title>
        <authorList>
            <person name="Gardiner D."/>
            <person name="Kazan K."/>
            <person name="Vos C."/>
            <person name="Harvey P."/>
        </authorList>
    </citation>
    <scope>NUCLEOTIDE SEQUENCE [LARGE SCALE GENOMIC DNA]</scope>
    <source>
        <strain evidence="5 6">A5MH</strain>
    </source>
</reference>
<feature type="region of interest" description="Disordered" evidence="3">
    <location>
        <begin position="1"/>
        <end position="26"/>
    </location>
</feature>
<feature type="transmembrane region" description="Helical" evidence="4">
    <location>
        <begin position="397"/>
        <end position="415"/>
    </location>
</feature>
<feature type="transmembrane region" description="Helical" evidence="4">
    <location>
        <begin position="306"/>
        <end position="324"/>
    </location>
</feature>
<feature type="transmembrane region" description="Helical" evidence="4">
    <location>
        <begin position="269"/>
        <end position="291"/>
    </location>
</feature>
<keyword evidence="4" id="KW-1133">Transmembrane helix</keyword>
<protein>
    <recommendedName>
        <fullName evidence="7">Major facilitator superfamily (MFS) profile domain-containing protein</fullName>
    </recommendedName>
</protein>
<dbReference type="EMBL" id="MTYH01000003">
    <property type="protein sequence ID" value="PNP48654.1"/>
    <property type="molecule type" value="Genomic_DNA"/>
</dbReference>
<name>A0A2K0TSY4_9HYPO</name>
<feature type="transmembrane region" description="Helical" evidence="4">
    <location>
        <begin position="228"/>
        <end position="248"/>
    </location>
</feature>
<dbReference type="PANTHER" id="PTHR11360">
    <property type="entry name" value="MONOCARBOXYLATE TRANSPORTER"/>
    <property type="match status" value="1"/>
</dbReference>
<sequence length="458" mass="49254">MTDVKPSCLEGIDANGTDSESAVERTGAKPAEMVRFTATPEKNGATVESENASQLDQATLMATRPNGGWKAWLQVACGFSLMFNTYGLINTFGIYQNYYTEQFRFDPSRASLIGGLQSFLLFFANGAAGPLYDAGYTRLLVVTGTILIVFGTMMQSLCTEYWQFILAESLCVGFGGGLTSFLSPTVLSTYFTTLYPLAQGIAASGAGVGGIILPIVYRELEPKIGFPWTVRVIGFILLATLLLPVLFLQPRMIPGAGRKFIDKTAFTDWPFVVFLCGNFIYLLGAFTPFFYVEVYAVQNKIASADLGFYIISIMNAASAIGRILPNFVSSYIGPFNMLLLSSISTFVFAFAFEGAHNVASLIVVSAFYGGVTGLFFALQPVVVIGLCPDPKLIGTRVGIALGFISFAVLASNPIAGAIQSRGGFVGVWLWAGVTTAVGTGVMSISRLMKTKSNFFMKV</sequence>
<evidence type="ECO:0000256" key="1">
    <source>
        <dbReference type="ARBA" id="ARBA00004141"/>
    </source>
</evidence>
<comment type="similarity">
    <text evidence="2">Belongs to the major facilitator superfamily. Monocarboxylate porter (TC 2.A.1.13) family.</text>
</comment>
<dbReference type="InterPro" id="IPR036259">
    <property type="entry name" value="MFS_trans_sf"/>
</dbReference>
<dbReference type="InterPro" id="IPR011701">
    <property type="entry name" value="MFS"/>
</dbReference>
<accession>A0A2K0TSY4</accession>
<comment type="caution">
    <text evidence="5">The sequence shown here is derived from an EMBL/GenBank/DDBJ whole genome shotgun (WGS) entry which is preliminary data.</text>
</comment>
<dbReference type="Gene3D" id="1.20.1250.20">
    <property type="entry name" value="MFS general substrate transporter like domains"/>
    <property type="match status" value="1"/>
</dbReference>
<evidence type="ECO:0000256" key="4">
    <source>
        <dbReference type="SAM" id="Phobius"/>
    </source>
</evidence>
<feature type="transmembrane region" description="Helical" evidence="4">
    <location>
        <begin position="71"/>
        <end position="89"/>
    </location>
</feature>
<evidence type="ECO:0000256" key="2">
    <source>
        <dbReference type="ARBA" id="ARBA00006727"/>
    </source>
</evidence>
<evidence type="ECO:0000313" key="5">
    <source>
        <dbReference type="EMBL" id="PNP48654.1"/>
    </source>
</evidence>
<feature type="transmembrane region" description="Helical" evidence="4">
    <location>
        <begin position="161"/>
        <end position="182"/>
    </location>
</feature>
<dbReference type="InterPro" id="IPR050327">
    <property type="entry name" value="Proton-linked_MCT"/>
</dbReference>
<feature type="transmembrane region" description="Helical" evidence="4">
    <location>
        <begin position="331"/>
        <end position="352"/>
    </location>
</feature>
<dbReference type="SUPFAM" id="SSF103473">
    <property type="entry name" value="MFS general substrate transporter"/>
    <property type="match status" value="1"/>
</dbReference>
<dbReference type="OrthoDB" id="6509908at2759"/>
<feature type="transmembrane region" description="Helical" evidence="4">
    <location>
        <begin position="194"/>
        <end position="216"/>
    </location>
</feature>
<keyword evidence="4" id="KW-0812">Transmembrane</keyword>
<dbReference type="PANTHER" id="PTHR11360:SF234">
    <property type="entry name" value="MFS-TYPE TRANSPORTER DBAD-RELATED"/>
    <property type="match status" value="1"/>
</dbReference>
<keyword evidence="4" id="KW-0472">Membrane</keyword>
<feature type="transmembrane region" description="Helical" evidence="4">
    <location>
        <begin position="358"/>
        <end position="385"/>
    </location>
</feature>
<evidence type="ECO:0008006" key="7">
    <source>
        <dbReference type="Google" id="ProtNLM"/>
    </source>
</evidence>
<dbReference type="AlphaFoldDB" id="A0A2K0TSY4"/>
<evidence type="ECO:0000313" key="6">
    <source>
        <dbReference type="Proteomes" id="UP000236546"/>
    </source>
</evidence>
<feature type="transmembrane region" description="Helical" evidence="4">
    <location>
        <begin position="427"/>
        <end position="448"/>
    </location>
</feature>
<dbReference type="GO" id="GO:0022857">
    <property type="term" value="F:transmembrane transporter activity"/>
    <property type="evidence" value="ECO:0007669"/>
    <property type="project" value="InterPro"/>
</dbReference>
<comment type="subcellular location">
    <subcellularLocation>
        <location evidence="1">Membrane</location>
        <topology evidence="1">Multi-pass membrane protein</topology>
    </subcellularLocation>
</comment>
<feature type="transmembrane region" description="Helical" evidence="4">
    <location>
        <begin position="135"/>
        <end position="155"/>
    </location>
</feature>
<gene>
    <name evidence="5" type="ORF">TGAMA5MH_00345</name>
</gene>
<dbReference type="Pfam" id="PF07690">
    <property type="entry name" value="MFS_1"/>
    <property type="match status" value="1"/>
</dbReference>
<dbReference type="GO" id="GO:0016020">
    <property type="term" value="C:membrane"/>
    <property type="evidence" value="ECO:0007669"/>
    <property type="project" value="UniProtKB-SubCell"/>
</dbReference>
<evidence type="ECO:0000256" key="3">
    <source>
        <dbReference type="SAM" id="MobiDB-lite"/>
    </source>
</evidence>
<dbReference type="Proteomes" id="UP000236546">
    <property type="component" value="Unassembled WGS sequence"/>
</dbReference>
<organism evidence="5 6">
    <name type="scientific">Trichoderma gamsii</name>
    <dbReference type="NCBI Taxonomy" id="398673"/>
    <lineage>
        <taxon>Eukaryota</taxon>
        <taxon>Fungi</taxon>
        <taxon>Dikarya</taxon>
        <taxon>Ascomycota</taxon>
        <taxon>Pezizomycotina</taxon>
        <taxon>Sordariomycetes</taxon>
        <taxon>Hypocreomycetidae</taxon>
        <taxon>Hypocreales</taxon>
        <taxon>Hypocreaceae</taxon>
        <taxon>Trichoderma</taxon>
    </lineage>
</organism>
<proteinExistence type="inferred from homology"/>
<feature type="transmembrane region" description="Helical" evidence="4">
    <location>
        <begin position="109"/>
        <end position="128"/>
    </location>
</feature>